<dbReference type="SUPFAM" id="SSF52058">
    <property type="entry name" value="L domain-like"/>
    <property type="match status" value="1"/>
</dbReference>
<dbReference type="GO" id="GO:0002758">
    <property type="term" value="P:innate immune response-activating signaling pathway"/>
    <property type="evidence" value="ECO:0007669"/>
    <property type="project" value="UniProtKB-ARBA"/>
</dbReference>
<dbReference type="CDD" id="cd14798">
    <property type="entry name" value="RX-CC_like"/>
    <property type="match status" value="1"/>
</dbReference>
<dbReference type="InterPro" id="IPR002182">
    <property type="entry name" value="NB-ARC"/>
</dbReference>
<dbReference type="InterPro" id="IPR058922">
    <property type="entry name" value="WHD_DRP"/>
</dbReference>
<keyword evidence="3" id="KW-0677">Repeat</keyword>
<keyword evidence="4" id="KW-0547">Nucleotide-binding</keyword>
<dbReference type="GO" id="GO:0043531">
    <property type="term" value="F:ADP binding"/>
    <property type="evidence" value="ECO:0007669"/>
    <property type="project" value="InterPro"/>
</dbReference>
<dbReference type="Gramene" id="TRITD7Bv1G232880.1">
    <property type="protein sequence ID" value="TRITD7Bv1G232880.1"/>
    <property type="gene ID" value="TRITD7Bv1G232880"/>
</dbReference>
<dbReference type="FunFam" id="1.10.10.10:FF:000322">
    <property type="entry name" value="Probable disease resistance protein At1g63360"/>
    <property type="match status" value="1"/>
</dbReference>
<proteinExistence type="inferred from homology"/>
<dbReference type="InterPro" id="IPR042197">
    <property type="entry name" value="Apaf_helical"/>
</dbReference>
<sequence length="870" mass="99535">MAESAVKTVVGSVGNLAVQETKFLCRVTLEVCSLKDELMRLQAYLKDADSKWRSGNARVAVLVSQIRTAAYQAQNVIEAADYMEKRNRLKKGFMGAISRYARLPSDLATLRKIGVETRRVRRKISEIFSSAEHLKIDLDNTAEVNGQVEDEFPQDFVLMHQNYEDGVVMVGFQDEYKEITDKLVYEGQMLSVVSIVAMSGAGKTTLARKVYTSPRVKQHFDTVAWVTVSQKFKSVSLLKDIMKQITGEEDEPVDQMQEYEVGKTISEFLSRKRYLLVLDDVWETDTWDKLNRTIKAFPNSNNGSRILLTTRKQKVANHIEMPTHVHDLKELDEEKSWELFSTKALPSYRRSAIGDVGEFEELGRMLAKKCDGLPLALAFLGGYLSKNFNIQAWSNILLFWPSTNSTKMMGDILARSYKDMTDHCLRSCFLYLATFPEDYTIDVSMLIELWIAEGFISHAPKHEQEETARRYVADLAQRSLVQVTRRSMAHGWIEEIRVHDILRDWCIKEARHGGFLNVIDKTSGQIGSPSTYIMVSYRFSYQDFNGKNLRAARNIRALFGFQLQSTSLHKLRYLRVLHIEDTCLEDFSKAIGECIHLRCLRLIRCQDVTFPSSIGKLLYLQTIDTRGTYIALVPSSMWNIPSLRHVYLGDHHFVPRGVQQKELQTFWLVLPHTNGKYCNPDMVRFLGQMTQLTTLWLSTCPHIPAEMMNIFVNMPRLVDITLNRLSVLDKLPESHHFPQSLRSFDLSADDIKQDPMPMLEKLPCLVVLKLLGYGGRTMSCSTRGFPRMKNLQLRRFHVTEEWKIEAGAMPKLSCLILTSFTNMSKLPEGLLHVPSIDHLELNSVPLISVGDDNTLKELQQKGCEVIITRR</sequence>
<evidence type="ECO:0000256" key="3">
    <source>
        <dbReference type="ARBA" id="ARBA00022737"/>
    </source>
</evidence>
<evidence type="ECO:0000256" key="1">
    <source>
        <dbReference type="ARBA" id="ARBA00008894"/>
    </source>
</evidence>
<keyword evidence="12" id="KW-1185">Reference proteome</keyword>
<dbReference type="Gene3D" id="1.20.5.4130">
    <property type="match status" value="1"/>
</dbReference>
<dbReference type="InterPro" id="IPR044974">
    <property type="entry name" value="Disease_R_plants"/>
</dbReference>
<feature type="domain" description="Disease resistance R13L4/SHOC-2-like LRR" evidence="10">
    <location>
        <begin position="566"/>
        <end position="712"/>
    </location>
</feature>
<dbReference type="OMA" id="HELNVIN"/>
<evidence type="ECO:0000256" key="5">
    <source>
        <dbReference type="ARBA" id="ARBA00022821"/>
    </source>
</evidence>
<dbReference type="Pfam" id="PF18052">
    <property type="entry name" value="Rx_N"/>
    <property type="match status" value="1"/>
</dbReference>
<name>A0A9R1C6J6_TRITD</name>
<evidence type="ECO:0000256" key="4">
    <source>
        <dbReference type="ARBA" id="ARBA00022741"/>
    </source>
</evidence>
<evidence type="ECO:0000256" key="6">
    <source>
        <dbReference type="ARBA" id="ARBA00023054"/>
    </source>
</evidence>
<keyword evidence="2" id="KW-0433">Leucine-rich repeat</keyword>
<dbReference type="InterPro" id="IPR032675">
    <property type="entry name" value="LRR_dom_sf"/>
</dbReference>
<dbReference type="Pfam" id="PF23559">
    <property type="entry name" value="WHD_DRP"/>
    <property type="match status" value="1"/>
</dbReference>
<dbReference type="FunFam" id="3.40.50.300:FF:001091">
    <property type="entry name" value="Probable disease resistance protein At1g61300"/>
    <property type="match status" value="1"/>
</dbReference>
<evidence type="ECO:0000259" key="8">
    <source>
        <dbReference type="Pfam" id="PF18052"/>
    </source>
</evidence>
<protein>
    <submittedName>
        <fullName evidence="11">Uncharacterized protein</fullName>
    </submittedName>
</protein>
<evidence type="ECO:0000313" key="12">
    <source>
        <dbReference type="Proteomes" id="UP000324705"/>
    </source>
</evidence>
<dbReference type="InterPro" id="IPR027417">
    <property type="entry name" value="P-loop_NTPase"/>
</dbReference>
<comment type="similarity">
    <text evidence="1">Belongs to the disease resistance NB-LRR family.</text>
</comment>
<evidence type="ECO:0000259" key="10">
    <source>
        <dbReference type="Pfam" id="PF23598"/>
    </source>
</evidence>
<dbReference type="Gene3D" id="1.10.8.430">
    <property type="entry name" value="Helical domain of apoptotic protease-activating factors"/>
    <property type="match status" value="1"/>
</dbReference>
<evidence type="ECO:0000259" key="7">
    <source>
        <dbReference type="Pfam" id="PF00931"/>
    </source>
</evidence>
<dbReference type="InterPro" id="IPR041118">
    <property type="entry name" value="Rx_N"/>
</dbReference>
<dbReference type="InterPro" id="IPR036388">
    <property type="entry name" value="WH-like_DNA-bd_sf"/>
</dbReference>
<dbReference type="Gene3D" id="3.80.10.10">
    <property type="entry name" value="Ribonuclease Inhibitor"/>
    <property type="match status" value="1"/>
</dbReference>
<dbReference type="GO" id="GO:0042742">
    <property type="term" value="P:defense response to bacterium"/>
    <property type="evidence" value="ECO:0007669"/>
    <property type="project" value="UniProtKB-ARBA"/>
</dbReference>
<gene>
    <name evidence="11" type="ORF">TRITD_7Bv1G232880</name>
</gene>
<dbReference type="EMBL" id="LT934124">
    <property type="protein sequence ID" value="VAI94233.1"/>
    <property type="molecule type" value="Genomic_DNA"/>
</dbReference>
<evidence type="ECO:0000259" key="9">
    <source>
        <dbReference type="Pfam" id="PF23559"/>
    </source>
</evidence>
<organism evidence="11 12">
    <name type="scientific">Triticum turgidum subsp. durum</name>
    <name type="common">Durum wheat</name>
    <name type="synonym">Triticum durum</name>
    <dbReference type="NCBI Taxonomy" id="4567"/>
    <lineage>
        <taxon>Eukaryota</taxon>
        <taxon>Viridiplantae</taxon>
        <taxon>Streptophyta</taxon>
        <taxon>Embryophyta</taxon>
        <taxon>Tracheophyta</taxon>
        <taxon>Spermatophyta</taxon>
        <taxon>Magnoliopsida</taxon>
        <taxon>Liliopsida</taxon>
        <taxon>Poales</taxon>
        <taxon>Poaceae</taxon>
        <taxon>BOP clade</taxon>
        <taxon>Pooideae</taxon>
        <taxon>Triticodae</taxon>
        <taxon>Triticeae</taxon>
        <taxon>Triticinae</taxon>
        <taxon>Triticum</taxon>
    </lineage>
</organism>
<dbReference type="SUPFAM" id="SSF52540">
    <property type="entry name" value="P-loop containing nucleoside triphosphate hydrolases"/>
    <property type="match status" value="1"/>
</dbReference>
<dbReference type="Pfam" id="PF23598">
    <property type="entry name" value="LRR_14"/>
    <property type="match status" value="1"/>
</dbReference>
<keyword evidence="6" id="KW-0175">Coiled coil</keyword>
<dbReference type="AlphaFoldDB" id="A0A9R1C6J6"/>
<dbReference type="InterPro" id="IPR038005">
    <property type="entry name" value="RX-like_CC"/>
</dbReference>
<evidence type="ECO:0000313" key="11">
    <source>
        <dbReference type="EMBL" id="VAI94233.1"/>
    </source>
</evidence>
<dbReference type="GO" id="GO:0009626">
    <property type="term" value="P:plant-type hypersensitive response"/>
    <property type="evidence" value="ECO:0007669"/>
    <property type="project" value="UniProtKB-ARBA"/>
</dbReference>
<dbReference type="Proteomes" id="UP000324705">
    <property type="component" value="Chromosome 7B"/>
</dbReference>
<accession>A0A9R1C6J6</accession>
<dbReference type="PANTHER" id="PTHR23155">
    <property type="entry name" value="DISEASE RESISTANCE PROTEIN RP"/>
    <property type="match status" value="1"/>
</dbReference>
<keyword evidence="5" id="KW-0611">Plant defense</keyword>
<dbReference type="PRINTS" id="PR00364">
    <property type="entry name" value="DISEASERSIST"/>
</dbReference>
<feature type="domain" description="NB-ARC" evidence="7">
    <location>
        <begin position="173"/>
        <end position="346"/>
    </location>
</feature>
<dbReference type="InterPro" id="IPR055414">
    <property type="entry name" value="LRR_R13L4/SHOC2-like"/>
</dbReference>
<evidence type="ECO:0000256" key="2">
    <source>
        <dbReference type="ARBA" id="ARBA00022614"/>
    </source>
</evidence>
<dbReference type="Gene3D" id="1.10.10.10">
    <property type="entry name" value="Winged helix-like DNA-binding domain superfamily/Winged helix DNA-binding domain"/>
    <property type="match status" value="1"/>
</dbReference>
<dbReference type="Pfam" id="PF00931">
    <property type="entry name" value="NB-ARC"/>
    <property type="match status" value="1"/>
</dbReference>
<feature type="domain" description="Disease resistance protein winged helix" evidence="9">
    <location>
        <begin position="435"/>
        <end position="504"/>
    </location>
</feature>
<dbReference type="Gene3D" id="3.40.50.300">
    <property type="entry name" value="P-loop containing nucleotide triphosphate hydrolases"/>
    <property type="match status" value="1"/>
</dbReference>
<feature type="domain" description="Disease resistance N-terminal" evidence="8">
    <location>
        <begin position="5"/>
        <end position="92"/>
    </location>
</feature>
<reference evidence="11 12" key="1">
    <citation type="submission" date="2017-09" db="EMBL/GenBank/DDBJ databases">
        <authorList>
            <consortium name="International Durum Wheat Genome Sequencing Consortium (IDWGSC)"/>
            <person name="Milanesi L."/>
        </authorList>
    </citation>
    <scope>NUCLEOTIDE SEQUENCE [LARGE SCALE GENOMIC DNA]</scope>
    <source>
        <strain evidence="12">cv. Svevo</strain>
    </source>
</reference>
<dbReference type="PANTHER" id="PTHR23155:SF968">
    <property type="entry name" value="NB-ARC DOMAIN CONTAINING PROTEIN, EXPRESSED"/>
    <property type="match status" value="1"/>
</dbReference>